<feature type="compositionally biased region" description="Polar residues" evidence="1">
    <location>
        <begin position="190"/>
        <end position="199"/>
    </location>
</feature>
<gene>
    <name evidence="5" type="ORF">ABG768_007381</name>
</gene>
<dbReference type="InterPro" id="IPR007110">
    <property type="entry name" value="Ig-like_dom"/>
</dbReference>
<dbReference type="Gene3D" id="2.60.40.10">
    <property type="entry name" value="Immunoglobulins"/>
    <property type="match status" value="1"/>
</dbReference>
<dbReference type="PROSITE" id="PS50835">
    <property type="entry name" value="IG_LIKE"/>
    <property type="match status" value="1"/>
</dbReference>
<name>A0AAW1ZNR4_CULAL</name>
<keyword evidence="2" id="KW-0472">Membrane</keyword>
<feature type="transmembrane region" description="Helical" evidence="2">
    <location>
        <begin position="144"/>
        <end position="165"/>
    </location>
</feature>
<keyword evidence="2" id="KW-1133">Transmembrane helix</keyword>
<evidence type="ECO:0000313" key="6">
    <source>
        <dbReference type="Proteomes" id="UP001479290"/>
    </source>
</evidence>
<dbReference type="SUPFAM" id="SSF48726">
    <property type="entry name" value="Immunoglobulin"/>
    <property type="match status" value="1"/>
</dbReference>
<organism evidence="5 6">
    <name type="scientific">Culter alburnus</name>
    <name type="common">Topmouth culter</name>
    <dbReference type="NCBI Taxonomy" id="194366"/>
    <lineage>
        <taxon>Eukaryota</taxon>
        <taxon>Metazoa</taxon>
        <taxon>Chordata</taxon>
        <taxon>Craniata</taxon>
        <taxon>Vertebrata</taxon>
        <taxon>Euteleostomi</taxon>
        <taxon>Actinopterygii</taxon>
        <taxon>Neopterygii</taxon>
        <taxon>Teleostei</taxon>
        <taxon>Ostariophysi</taxon>
        <taxon>Cypriniformes</taxon>
        <taxon>Xenocyprididae</taxon>
        <taxon>Xenocypridinae</taxon>
        <taxon>Culter</taxon>
    </lineage>
</organism>
<keyword evidence="6" id="KW-1185">Reference proteome</keyword>
<dbReference type="AlphaFoldDB" id="A0AAW1ZNR4"/>
<dbReference type="InterPro" id="IPR036179">
    <property type="entry name" value="Ig-like_dom_sf"/>
</dbReference>
<feature type="domain" description="Ig-like" evidence="4">
    <location>
        <begin position="42"/>
        <end position="137"/>
    </location>
</feature>
<keyword evidence="2" id="KW-0812">Transmembrane</keyword>
<feature type="signal peptide" evidence="3">
    <location>
        <begin position="1"/>
        <end position="19"/>
    </location>
</feature>
<feature type="region of interest" description="Disordered" evidence="1">
    <location>
        <begin position="187"/>
        <end position="210"/>
    </location>
</feature>
<dbReference type="EMBL" id="JAWDJR010000015">
    <property type="protein sequence ID" value="KAK9961994.1"/>
    <property type="molecule type" value="Genomic_DNA"/>
</dbReference>
<dbReference type="Proteomes" id="UP001479290">
    <property type="component" value="Unassembled WGS sequence"/>
</dbReference>
<proteinExistence type="predicted"/>
<evidence type="ECO:0000313" key="5">
    <source>
        <dbReference type="EMBL" id="KAK9961994.1"/>
    </source>
</evidence>
<feature type="chain" id="PRO_5043340544" description="Ig-like domain-containing protein" evidence="3">
    <location>
        <begin position="20"/>
        <end position="218"/>
    </location>
</feature>
<sequence>MACILKLWIFFGALVSSNALDRWNTRCKEIKISASLKSEVFLPCHVNKSFDNETETAKWSNSSSGVTLLTIMNNGTIIFHSPTEGRVSVLPLLFNDGNFSILIHDLEPSDFGLYFCELRNECWRVEITDRLIEKTVEVNSYKPWLFFFAGAGLFTLLFLLFNCTGLHNRCMRSSKCCSINEEHHKEHDSSNQSSIQQRAFRTPDPKDSPITTVYINQT</sequence>
<accession>A0AAW1ZNR4</accession>
<evidence type="ECO:0000256" key="2">
    <source>
        <dbReference type="SAM" id="Phobius"/>
    </source>
</evidence>
<reference evidence="5 6" key="1">
    <citation type="submission" date="2024-05" db="EMBL/GenBank/DDBJ databases">
        <title>A high-quality chromosomal-level genome assembly of Topmouth culter (Culter alburnus).</title>
        <authorList>
            <person name="Zhao H."/>
        </authorList>
    </citation>
    <scope>NUCLEOTIDE SEQUENCE [LARGE SCALE GENOMIC DNA]</scope>
    <source>
        <strain evidence="5">CATC2023</strain>
        <tissue evidence="5">Muscle</tissue>
    </source>
</reference>
<evidence type="ECO:0000259" key="4">
    <source>
        <dbReference type="PROSITE" id="PS50835"/>
    </source>
</evidence>
<dbReference type="InterPro" id="IPR013783">
    <property type="entry name" value="Ig-like_fold"/>
</dbReference>
<evidence type="ECO:0000256" key="3">
    <source>
        <dbReference type="SAM" id="SignalP"/>
    </source>
</evidence>
<comment type="caution">
    <text evidence="5">The sequence shown here is derived from an EMBL/GenBank/DDBJ whole genome shotgun (WGS) entry which is preliminary data.</text>
</comment>
<keyword evidence="3" id="KW-0732">Signal</keyword>
<protein>
    <recommendedName>
        <fullName evidence="4">Ig-like domain-containing protein</fullName>
    </recommendedName>
</protein>
<dbReference type="InterPro" id="IPR013106">
    <property type="entry name" value="Ig_V-set"/>
</dbReference>
<dbReference type="Pfam" id="PF07686">
    <property type="entry name" value="V-set"/>
    <property type="match status" value="1"/>
</dbReference>
<evidence type="ECO:0000256" key="1">
    <source>
        <dbReference type="SAM" id="MobiDB-lite"/>
    </source>
</evidence>